<evidence type="ECO:0000313" key="2">
    <source>
        <dbReference type="Proteomes" id="UP000737018"/>
    </source>
</evidence>
<keyword evidence="2" id="KW-1185">Reference proteome</keyword>
<protein>
    <submittedName>
        <fullName evidence="1">Uncharacterized protein</fullName>
    </submittedName>
</protein>
<comment type="caution">
    <text evidence="1">The sequence shown here is derived from an EMBL/GenBank/DDBJ whole genome shotgun (WGS) entry which is preliminary data.</text>
</comment>
<dbReference type="AlphaFoldDB" id="A0A8J4R6U5"/>
<gene>
    <name evidence="1" type="ORF">CMV_017209</name>
</gene>
<reference evidence="1" key="1">
    <citation type="submission" date="2020-03" db="EMBL/GenBank/DDBJ databases">
        <title>Castanea mollissima Vanexum genome sequencing.</title>
        <authorList>
            <person name="Staton M."/>
        </authorList>
    </citation>
    <scope>NUCLEOTIDE SEQUENCE</scope>
    <source>
        <tissue evidence="1">Leaf</tissue>
    </source>
</reference>
<proteinExistence type="predicted"/>
<dbReference type="OrthoDB" id="1694129at2759"/>
<accession>A0A8J4R6U5</accession>
<sequence length="217" mass="23257">MSCSLVTITKPDDCVSGPDDHGTVVEAVSSANREPAHSPVVADQTVDHGAGFLGADRSFGARSTTAEYSGCPVQVPSQLVVGSDLNFPNSEVGCSLIESEVPRLIWDDSLPSGKDAEAVNPEVITPLALWDPNGFTDLVSVEDGSDGLSVEEVLEPSEWVRRMIRGFSTFVGFPIDCCERQCIDFFQKLERVWEQQAAAVSTRRGSVIILADGADLL</sequence>
<evidence type="ECO:0000313" key="1">
    <source>
        <dbReference type="EMBL" id="KAF3957814.1"/>
    </source>
</evidence>
<dbReference type="Proteomes" id="UP000737018">
    <property type="component" value="Unassembled WGS sequence"/>
</dbReference>
<name>A0A8J4R6U5_9ROSI</name>
<organism evidence="1 2">
    <name type="scientific">Castanea mollissima</name>
    <name type="common">Chinese chestnut</name>
    <dbReference type="NCBI Taxonomy" id="60419"/>
    <lineage>
        <taxon>Eukaryota</taxon>
        <taxon>Viridiplantae</taxon>
        <taxon>Streptophyta</taxon>
        <taxon>Embryophyta</taxon>
        <taxon>Tracheophyta</taxon>
        <taxon>Spermatophyta</taxon>
        <taxon>Magnoliopsida</taxon>
        <taxon>eudicotyledons</taxon>
        <taxon>Gunneridae</taxon>
        <taxon>Pentapetalae</taxon>
        <taxon>rosids</taxon>
        <taxon>fabids</taxon>
        <taxon>Fagales</taxon>
        <taxon>Fagaceae</taxon>
        <taxon>Castanea</taxon>
    </lineage>
</organism>
<dbReference type="EMBL" id="JRKL02002720">
    <property type="protein sequence ID" value="KAF3957814.1"/>
    <property type="molecule type" value="Genomic_DNA"/>
</dbReference>